<evidence type="ECO:0000313" key="2">
    <source>
        <dbReference type="Proteomes" id="UP000183971"/>
    </source>
</evidence>
<accession>A0A1L7VCM0</accession>
<organism evidence="1 2">
    <name type="scientific">Fusarium proliferatum (strain ET1)</name>
    <name type="common">Orchid endophyte fungus</name>
    <dbReference type="NCBI Taxonomy" id="1227346"/>
    <lineage>
        <taxon>Eukaryota</taxon>
        <taxon>Fungi</taxon>
        <taxon>Dikarya</taxon>
        <taxon>Ascomycota</taxon>
        <taxon>Pezizomycotina</taxon>
        <taxon>Sordariomycetes</taxon>
        <taxon>Hypocreomycetidae</taxon>
        <taxon>Hypocreales</taxon>
        <taxon>Nectriaceae</taxon>
        <taxon>Fusarium</taxon>
        <taxon>Fusarium fujikuroi species complex</taxon>
    </lineage>
</organism>
<dbReference type="AlphaFoldDB" id="A0A1L7VCM0"/>
<proteinExistence type="predicted"/>
<dbReference type="RefSeq" id="XP_031079004.1">
    <property type="nucleotide sequence ID" value="XM_031228692.1"/>
</dbReference>
<sequence length="166" mass="18262">MVTQQFKFSPPENSTNQLKLLEVLTCGCGRSRDGYQQLAGIDTCKNRAGWLIILVSESEALPMPTITPGHRKKLTRASDAPFRGTGAPQWTLEASSKSPICSEHLPGPQRSDSLPMMTRGWLFLNSTLKRQRPNHPLAITNQDPYPLALLVSAPGLHCESRARASL</sequence>
<comment type="caution">
    <text evidence="1">The sequence shown here is derived from an EMBL/GenBank/DDBJ whole genome shotgun (WGS) entry which is preliminary data.</text>
</comment>
<keyword evidence="2" id="KW-1185">Reference proteome</keyword>
<protein>
    <submittedName>
        <fullName evidence="1">Uncharacterized protein</fullName>
    </submittedName>
</protein>
<dbReference type="VEuPathDB" id="FungiDB:FPRO_06398"/>
<reference evidence="2" key="1">
    <citation type="journal article" date="2016" name="Genome Biol. Evol.">
        <title>Comparative 'omics' of the Fusarium fujikuroi species complex highlights differences in genetic potential and metabolite synthesis.</title>
        <authorList>
            <person name="Niehaus E.-M."/>
            <person name="Muensterkoetter M."/>
            <person name="Proctor R.H."/>
            <person name="Brown D.W."/>
            <person name="Sharon A."/>
            <person name="Idan Y."/>
            <person name="Oren-Young L."/>
            <person name="Sieber C.M."/>
            <person name="Novak O."/>
            <person name="Pencik A."/>
            <person name="Tarkowska D."/>
            <person name="Hromadova K."/>
            <person name="Freeman S."/>
            <person name="Maymon M."/>
            <person name="Elazar M."/>
            <person name="Youssef S.A."/>
            <person name="El-Shabrawy E.S.M."/>
            <person name="Shalaby A.B.A."/>
            <person name="Houterman P."/>
            <person name="Brock N.L."/>
            <person name="Burkhardt I."/>
            <person name="Tsavkelova E.A."/>
            <person name="Dickschat J.S."/>
            <person name="Galuszka P."/>
            <person name="Gueldener U."/>
            <person name="Tudzynski B."/>
        </authorList>
    </citation>
    <scope>NUCLEOTIDE SEQUENCE [LARGE SCALE GENOMIC DNA]</scope>
    <source>
        <strain evidence="2">ET1</strain>
    </source>
</reference>
<gene>
    <name evidence="1" type="ORF">FPRO_06398</name>
</gene>
<dbReference type="Proteomes" id="UP000183971">
    <property type="component" value="Unassembled WGS sequence"/>
</dbReference>
<dbReference type="GeneID" id="42051277"/>
<dbReference type="EMBL" id="FJOF01000003">
    <property type="protein sequence ID" value="CZR38411.1"/>
    <property type="molecule type" value="Genomic_DNA"/>
</dbReference>
<evidence type="ECO:0000313" key="1">
    <source>
        <dbReference type="EMBL" id="CZR38411.1"/>
    </source>
</evidence>
<name>A0A1L7VCM0_FUSPR</name>